<evidence type="ECO:0000256" key="7">
    <source>
        <dbReference type="ARBA" id="ARBA00023004"/>
    </source>
</evidence>
<protein>
    <recommendedName>
        <fullName evidence="3 10">Heme chaperone HemW</fullName>
    </recommendedName>
</protein>
<evidence type="ECO:0000256" key="10">
    <source>
        <dbReference type="RuleBase" id="RU364116"/>
    </source>
</evidence>
<accession>A0A9J6RK79</accession>
<dbReference type="RefSeq" id="WP_258330783.1">
    <property type="nucleotide sequence ID" value="NZ_JAPTGG010000003.1"/>
</dbReference>
<dbReference type="InterPro" id="IPR007197">
    <property type="entry name" value="rSAM"/>
</dbReference>
<dbReference type="EMBL" id="JAPTGG010000003">
    <property type="protein sequence ID" value="MCZ0864632.1"/>
    <property type="molecule type" value="Genomic_DNA"/>
</dbReference>
<dbReference type="PROSITE" id="PS51918">
    <property type="entry name" value="RADICAL_SAM"/>
    <property type="match status" value="1"/>
</dbReference>
<evidence type="ECO:0000256" key="8">
    <source>
        <dbReference type="ARBA" id="ARBA00023014"/>
    </source>
</evidence>
<evidence type="ECO:0000256" key="6">
    <source>
        <dbReference type="ARBA" id="ARBA00022723"/>
    </source>
</evidence>
<feature type="domain" description="Radical SAM core" evidence="11">
    <location>
        <begin position="1"/>
        <end position="237"/>
    </location>
</feature>
<dbReference type="Pfam" id="PF06969">
    <property type="entry name" value="HemN_C"/>
    <property type="match status" value="1"/>
</dbReference>
<dbReference type="InterPro" id="IPR058240">
    <property type="entry name" value="rSAM_sf"/>
</dbReference>
<keyword evidence="6 10" id="KW-0479">Metal-binding</keyword>
<dbReference type="InterPro" id="IPR034505">
    <property type="entry name" value="Coproporphyrinogen-III_oxidase"/>
</dbReference>
<keyword evidence="10" id="KW-0963">Cytoplasm</keyword>
<evidence type="ECO:0000313" key="12">
    <source>
        <dbReference type="EMBL" id="MCZ0864632.1"/>
    </source>
</evidence>
<dbReference type="SFLD" id="SFLDF00562">
    <property type="entry name" value="HemN-like__clustered_with_heat"/>
    <property type="match status" value="1"/>
</dbReference>
<dbReference type="SUPFAM" id="SSF102114">
    <property type="entry name" value="Radical SAM enzymes"/>
    <property type="match status" value="1"/>
</dbReference>
<dbReference type="InterPro" id="IPR010723">
    <property type="entry name" value="HemN_C"/>
</dbReference>
<dbReference type="SFLD" id="SFLDF00288">
    <property type="entry name" value="HemN-like__clustered_with_nucl"/>
    <property type="match status" value="1"/>
</dbReference>
<dbReference type="NCBIfam" id="TIGR00539">
    <property type="entry name" value="hemN_rel"/>
    <property type="match status" value="1"/>
</dbReference>
<comment type="caution">
    <text evidence="12">The sequence shown here is derived from an EMBL/GenBank/DDBJ whole genome shotgun (WGS) entry which is preliminary data.</text>
</comment>
<dbReference type="GO" id="GO:0006779">
    <property type="term" value="P:porphyrin-containing compound biosynthetic process"/>
    <property type="evidence" value="ECO:0007669"/>
    <property type="project" value="InterPro"/>
</dbReference>
<dbReference type="PANTHER" id="PTHR13932:SF5">
    <property type="entry name" value="RADICAL S-ADENOSYL METHIONINE DOMAIN-CONTAINING PROTEIN 1, MITOCHONDRIAL"/>
    <property type="match status" value="1"/>
</dbReference>
<dbReference type="GO" id="GO:0004109">
    <property type="term" value="F:coproporphyrinogen oxidase activity"/>
    <property type="evidence" value="ECO:0007669"/>
    <property type="project" value="InterPro"/>
</dbReference>
<dbReference type="GO" id="GO:0046872">
    <property type="term" value="F:metal ion binding"/>
    <property type="evidence" value="ECO:0007669"/>
    <property type="project" value="UniProtKB-UniRule"/>
</dbReference>
<dbReference type="SFLD" id="SFLDG01082">
    <property type="entry name" value="B12-binding_domain_containing"/>
    <property type="match status" value="1"/>
</dbReference>
<evidence type="ECO:0000256" key="4">
    <source>
        <dbReference type="ARBA" id="ARBA00022617"/>
    </source>
</evidence>
<dbReference type="CDD" id="cd01335">
    <property type="entry name" value="Radical_SAM"/>
    <property type="match status" value="1"/>
</dbReference>
<evidence type="ECO:0000256" key="3">
    <source>
        <dbReference type="ARBA" id="ARBA00017228"/>
    </source>
</evidence>
<dbReference type="GO" id="GO:0051539">
    <property type="term" value="F:4 iron, 4 sulfur cluster binding"/>
    <property type="evidence" value="ECO:0007669"/>
    <property type="project" value="UniProtKB-UniRule"/>
</dbReference>
<comment type="cofactor">
    <cofactor evidence="1">
        <name>[4Fe-4S] cluster</name>
        <dbReference type="ChEBI" id="CHEBI:49883"/>
    </cofactor>
</comment>
<dbReference type="InterPro" id="IPR013785">
    <property type="entry name" value="Aldolase_TIM"/>
</dbReference>
<evidence type="ECO:0000256" key="2">
    <source>
        <dbReference type="ARBA" id="ARBA00006100"/>
    </source>
</evidence>
<keyword evidence="13" id="KW-1185">Reference proteome</keyword>
<name>A0A9J6RK79_9GAMM</name>
<keyword evidence="4 10" id="KW-0349">Heme</keyword>
<sequence length="378" mass="42180">MLTLPPLSLYIHIPWCVRKCPYCDFNSHTSEQALPEERYVDALLADLDFQLAYVQGRDLHSIFIGGGTPSLFSAKAIARILQGVEQRIPFSRDIEITLEANPGTFEQEKFAGYRAAGVNRLSIGVQSFNQQHLKNLGRIHDGEEALLAASRAQAAGFDNFNIDLMHGLSKQTAEQALQDLQQAIDLGAPHISWYQLTIEPNTAFYKSPPIIPNDDQLADIQQAGESLLAQQGFQHYEVSAFSQQGRHSRHNTNYWQFGDYLGIGAGAHGKITQLAQQHIKRQWQTRSPADYLSKQNDYSAGSRLLSAEELPLEFIMNALRLHQGFSIALFQQRTSLDFEAIAATINTLSHKQLLQRSGDSIATTALGRRFLNDVLAAF</sequence>
<keyword evidence="7 10" id="KW-0408">Iron</keyword>
<dbReference type="Proteomes" id="UP001069090">
    <property type="component" value="Unassembled WGS sequence"/>
</dbReference>
<evidence type="ECO:0000256" key="9">
    <source>
        <dbReference type="ARBA" id="ARBA00023186"/>
    </source>
</evidence>
<comment type="subcellular location">
    <subcellularLocation>
        <location evidence="10">Cytoplasm</location>
    </subcellularLocation>
</comment>
<organism evidence="12 13">
    <name type="scientific">Dasania phycosphaerae</name>
    <dbReference type="NCBI Taxonomy" id="2950436"/>
    <lineage>
        <taxon>Bacteria</taxon>
        <taxon>Pseudomonadati</taxon>
        <taxon>Pseudomonadota</taxon>
        <taxon>Gammaproteobacteria</taxon>
        <taxon>Cellvibrionales</taxon>
        <taxon>Spongiibacteraceae</taxon>
        <taxon>Dasania</taxon>
    </lineage>
</organism>
<evidence type="ECO:0000256" key="1">
    <source>
        <dbReference type="ARBA" id="ARBA00001966"/>
    </source>
</evidence>
<dbReference type="GO" id="GO:0005737">
    <property type="term" value="C:cytoplasm"/>
    <property type="evidence" value="ECO:0007669"/>
    <property type="project" value="UniProtKB-SubCell"/>
</dbReference>
<evidence type="ECO:0000259" key="11">
    <source>
        <dbReference type="PROSITE" id="PS51918"/>
    </source>
</evidence>
<keyword evidence="9 10" id="KW-0143">Chaperone</keyword>
<keyword evidence="8 10" id="KW-0411">Iron-sulfur</keyword>
<comment type="similarity">
    <text evidence="2">Belongs to the anaerobic coproporphyrinogen-III oxidase family. HemW subfamily.</text>
</comment>
<dbReference type="Pfam" id="PF04055">
    <property type="entry name" value="Radical_SAM"/>
    <property type="match status" value="1"/>
</dbReference>
<comment type="function">
    <text evidence="10">Probably acts as a heme chaperone, transferring heme to an unknown acceptor. Binds one molecule of heme per monomer, possibly covalently. Binds 1 [4Fe-4S] cluster. The cluster is coordinated with 3 cysteines and an exchangeable S-adenosyl-L-methionine.</text>
</comment>
<keyword evidence="10" id="KW-0004">4Fe-4S</keyword>
<dbReference type="InterPro" id="IPR004559">
    <property type="entry name" value="HemW-like"/>
</dbReference>
<keyword evidence="5 10" id="KW-0949">S-adenosyl-L-methionine</keyword>
<dbReference type="SFLD" id="SFLDG01065">
    <property type="entry name" value="anaerobic_coproporphyrinogen-I"/>
    <property type="match status" value="1"/>
</dbReference>
<dbReference type="Gene3D" id="3.20.20.70">
    <property type="entry name" value="Aldolase class I"/>
    <property type="match status" value="1"/>
</dbReference>
<dbReference type="PANTHER" id="PTHR13932">
    <property type="entry name" value="COPROPORPHYRINIGEN III OXIDASE"/>
    <property type="match status" value="1"/>
</dbReference>
<evidence type="ECO:0000313" key="13">
    <source>
        <dbReference type="Proteomes" id="UP001069090"/>
    </source>
</evidence>
<dbReference type="SMART" id="SM00729">
    <property type="entry name" value="Elp3"/>
    <property type="match status" value="1"/>
</dbReference>
<dbReference type="AlphaFoldDB" id="A0A9J6RK79"/>
<dbReference type="InterPro" id="IPR006638">
    <property type="entry name" value="Elp3/MiaA/NifB-like_rSAM"/>
</dbReference>
<dbReference type="SFLD" id="SFLDS00029">
    <property type="entry name" value="Radical_SAM"/>
    <property type="match status" value="1"/>
</dbReference>
<reference evidence="12 13" key="1">
    <citation type="submission" date="2022-12" db="EMBL/GenBank/DDBJ databases">
        <title>Dasania phycosphaerae sp. nov., isolated from particulate material of the south coast of Korea.</title>
        <authorList>
            <person name="Jiang Y."/>
        </authorList>
    </citation>
    <scope>NUCLEOTIDE SEQUENCE [LARGE SCALE GENOMIC DNA]</scope>
    <source>
        <strain evidence="12 13">GY-19</strain>
    </source>
</reference>
<evidence type="ECO:0000256" key="5">
    <source>
        <dbReference type="ARBA" id="ARBA00022691"/>
    </source>
</evidence>
<gene>
    <name evidence="12" type="primary">hemW</name>
    <name evidence="12" type="ORF">O0V09_05440</name>
</gene>
<proteinExistence type="inferred from homology"/>